<dbReference type="OMA" id="SATMIYD"/>
<name>A0A5N7BVI4_PETAA</name>
<dbReference type="InterPro" id="IPR025951">
    <property type="entry name" value="GXWXG_dom"/>
</dbReference>
<organism evidence="1">
    <name type="scientific">Petromyces alliaceus</name>
    <name type="common">Aspergillus alliaceus</name>
    <dbReference type="NCBI Taxonomy" id="209559"/>
    <lineage>
        <taxon>Eukaryota</taxon>
        <taxon>Fungi</taxon>
        <taxon>Dikarya</taxon>
        <taxon>Ascomycota</taxon>
        <taxon>Pezizomycotina</taxon>
        <taxon>Eurotiomycetes</taxon>
        <taxon>Eurotiomycetidae</taxon>
        <taxon>Eurotiales</taxon>
        <taxon>Aspergillaceae</taxon>
        <taxon>Aspergillus</taxon>
        <taxon>Aspergillus subgen. Circumdati</taxon>
    </lineage>
</organism>
<dbReference type="Pfam" id="PF14231">
    <property type="entry name" value="GXWXG"/>
    <property type="match status" value="1"/>
</dbReference>
<dbReference type="InterPro" id="IPR025568">
    <property type="entry name" value="DUF4334"/>
</dbReference>
<sequence>MGSAAVEEKFIALTRSSSPITEAEVEAVFNQLKPIQPEDLIGEWDGGSLDTGHPSHQKLQAMRWAGKVFRSVDDADPIVVHDENGHRVLMSDFGHSSVRQMVFRGVVSAAMIYDQKPIFDHFRYVSDEMVAGAMEAPKLMGPTGTYYFYLVRRKESSK</sequence>
<dbReference type="Pfam" id="PF14232">
    <property type="entry name" value="DUF4334"/>
    <property type="match status" value="1"/>
</dbReference>
<dbReference type="OrthoDB" id="2213372at2759"/>
<evidence type="ECO:0000313" key="1">
    <source>
        <dbReference type="EMBL" id="KAE8385507.1"/>
    </source>
</evidence>
<dbReference type="AlphaFoldDB" id="A0A5N7BVI4"/>
<accession>A0A5N6G4V9</accession>
<dbReference type="EMBL" id="ML735333">
    <property type="protein sequence ID" value="KAE8385507.1"/>
    <property type="molecule type" value="Genomic_DNA"/>
</dbReference>
<proteinExistence type="predicted"/>
<dbReference type="Proteomes" id="UP000326877">
    <property type="component" value="Unassembled WGS sequence"/>
</dbReference>
<accession>A0A5N7BVI4</accession>
<dbReference type="Gene3D" id="2.40.128.580">
    <property type="entry name" value="GXWXG domain"/>
    <property type="match status" value="1"/>
</dbReference>
<gene>
    <name evidence="1" type="ORF">BDV23DRAFT_188181</name>
</gene>
<protein>
    <submittedName>
        <fullName evidence="1">GXWXG protein-domain-containing protein</fullName>
    </submittedName>
</protein>
<reference evidence="1" key="1">
    <citation type="submission" date="2019-04" db="EMBL/GenBank/DDBJ databases">
        <title>Friends and foes A comparative genomics studyof 23 Aspergillus species from section Flavi.</title>
        <authorList>
            <consortium name="DOE Joint Genome Institute"/>
            <person name="Kjaerbolling I."/>
            <person name="Vesth T."/>
            <person name="Frisvad J.C."/>
            <person name="Nybo J.L."/>
            <person name="Theobald S."/>
            <person name="Kildgaard S."/>
            <person name="Isbrandt T."/>
            <person name="Kuo A."/>
            <person name="Sato A."/>
            <person name="Lyhne E.K."/>
            <person name="Kogle M.E."/>
            <person name="Wiebenga A."/>
            <person name="Kun R.S."/>
            <person name="Lubbers R.J."/>
            <person name="Makela M.R."/>
            <person name="Barry K."/>
            <person name="Chovatia M."/>
            <person name="Clum A."/>
            <person name="Daum C."/>
            <person name="Haridas S."/>
            <person name="He G."/>
            <person name="LaButti K."/>
            <person name="Lipzen A."/>
            <person name="Mondo S."/>
            <person name="Riley R."/>
            <person name="Salamov A."/>
            <person name="Simmons B.A."/>
            <person name="Magnuson J.K."/>
            <person name="Henrissat B."/>
            <person name="Mortensen U.H."/>
            <person name="Larsen T.O."/>
            <person name="Devries R.P."/>
            <person name="Grigoriev I.V."/>
            <person name="Machida M."/>
            <person name="Baker S.E."/>
            <person name="Andersen M.R."/>
        </authorList>
    </citation>
    <scope>NUCLEOTIDE SEQUENCE [LARGE SCALE GENOMIC DNA]</scope>
    <source>
        <strain evidence="1">IBT 14317</strain>
    </source>
</reference>